<protein>
    <submittedName>
        <fullName evidence="1">Uncharacterized protein</fullName>
    </submittedName>
</protein>
<evidence type="ECO:0000313" key="1">
    <source>
        <dbReference type="EMBL" id="AWN22140.1"/>
    </source>
</evidence>
<sequence length="353" mass="39153">MTRAGRTWKLYERLIEAVGQRYGTPLSVDLIPQPAEEELLSRFSAELSSPEAQALLSDLPLGIGNFKYHARYIPRWSVERRRLLAGGANFQLLEGLNQEDAAGKLVGLQLSGTTNEQRRQLAEHLQAKLPPLEGHGWLAPVPSQGRQVRVFDDRQAVWVYPPGEIEFYEGLHPYVVRSMIARYVPEPGVIADPMAGSGVIPLMAIEMGHHAWASDITPAKPFIAQLDLLSSDLDDVLGDRYPTAADLVVVHPPRPKSLGHRPERYEQWLKAIMASCWGAVKAGGHLVLVVPIQSDFDVLSRAQAAIRDSAVDEFNIDIEELTATHVAVSRDGREGWYLLVLQSPPIDEEPFEA</sequence>
<dbReference type="Proteomes" id="UP000245368">
    <property type="component" value="Chromosome"/>
</dbReference>
<name>A0A2Z3JFK7_9DEIO</name>
<gene>
    <name evidence="1" type="ORF">DKM44_01865</name>
</gene>
<dbReference type="AlphaFoldDB" id="A0A2Z3JFK7"/>
<dbReference type="Gene3D" id="3.40.50.150">
    <property type="entry name" value="Vaccinia Virus protein VP39"/>
    <property type="match status" value="1"/>
</dbReference>
<evidence type="ECO:0000313" key="2">
    <source>
        <dbReference type="Proteomes" id="UP000245368"/>
    </source>
</evidence>
<dbReference type="OrthoDB" id="26762at2"/>
<dbReference type="EMBL" id="CP029494">
    <property type="protein sequence ID" value="AWN22140.1"/>
    <property type="molecule type" value="Genomic_DNA"/>
</dbReference>
<reference evidence="1 2" key="1">
    <citation type="submission" date="2018-05" db="EMBL/GenBank/DDBJ databases">
        <title>Complete Genome Sequence of Deinococcus sp. strain 17bor-2.</title>
        <authorList>
            <person name="Srinivasan S."/>
        </authorList>
    </citation>
    <scope>NUCLEOTIDE SEQUENCE [LARGE SCALE GENOMIC DNA]</scope>
    <source>
        <strain evidence="1 2">17bor-2</strain>
    </source>
</reference>
<dbReference type="SUPFAM" id="SSF53335">
    <property type="entry name" value="S-adenosyl-L-methionine-dependent methyltransferases"/>
    <property type="match status" value="1"/>
</dbReference>
<accession>A0A2Z3JFK7</accession>
<dbReference type="KEGG" id="dez:DKM44_01865"/>
<dbReference type="InterPro" id="IPR029063">
    <property type="entry name" value="SAM-dependent_MTases_sf"/>
</dbReference>
<dbReference type="RefSeq" id="WP_109824940.1">
    <property type="nucleotide sequence ID" value="NZ_CP029494.1"/>
</dbReference>
<organism evidence="1 2">
    <name type="scientific">Deinococcus irradiatisoli</name>
    <dbReference type="NCBI Taxonomy" id="2202254"/>
    <lineage>
        <taxon>Bacteria</taxon>
        <taxon>Thermotogati</taxon>
        <taxon>Deinococcota</taxon>
        <taxon>Deinococci</taxon>
        <taxon>Deinococcales</taxon>
        <taxon>Deinococcaceae</taxon>
        <taxon>Deinococcus</taxon>
    </lineage>
</organism>
<keyword evidence="2" id="KW-1185">Reference proteome</keyword>
<proteinExistence type="predicted"/>